<comment type="pathway">
    <text evidence="2">Isoprenoid biosynthesis; dimethylallyl diphosphate biosynthesis; dimethylallyl diphosphate from isopentenyl diphosphate: step 1/1.</text>
</comment>
<dbReference type="EC" id="5.3.3.2" evidence="4"/>
<keyword evidence="11 14" id="KW-0413">Isomerase</keyword>
<keyword evidence="10" id="KW-0414">Isoprene biosynthesis</keyword>
<dbReference type="FunFam" id="3.90.79.10:FF:000012">
    <property type="entry name" value="Isopentenyl-diphosphate Delta-isomerase 1"/>
    <property type="match status" value="1"/>
</dbReference>
<dbReference type="PIRSF" id="PIRSF018427">
    <property type="entry name" value="Isopntndiph_ism"/>
    <property type="match status" value="1"/>
</dbReference>
<dbReference type="PROSITE" id="PS51462">
    <property type="entry name" value="NUDIX"/>
    <property type="match status" value="1"/>
</dbReference>
<dbReference type="UniPathway" id="UPA00059">
    <property type="reaction ID" value="UER00104"/>
</dbReference>
<dbReference type="PANTHER" id="PTHR10885:SF0">
    <property type="entry name" value="ISOPENTENYL-DIPHOSPHATE DELTA-ISOMERASE"/>
    <property type="match status" value="1"/>
</dbReference>
<comment type="similarity">
    <text evidence="3">Belongs to the IPP isomerase type 1 family.</text>
</comment>
<dbReference type="GO" id="GO:0050992">
    <property type="term" value="P:dimethylallyl diphosphate biosynthetic process"/>
    <property type="evidence" value="ECO:0007669"/>
    <property type="project" value="UniProtKB-UniPathway"/>
</dbReference>
<dbReference type="CDD" id="cd02885">
    <property type="entry name" value="NUDIX_IPP_Isomerase"/>
    <property type="match status" value="1"/>
</dbReference>
<keyword evidence="9" id="KW-0443">Lipid metabolism</keyword>
<evidence type="ECO:0000259" key="13">
    <source>
        <dbReference type="PROSITE" id="PS51462"/>
    </source>
</evidence>
<evidence type="ECO:0000313" key="15">
    <source>
        <dbReference type="Proteomes" id="UP000193467"/>
    </source>
</evidence>
<accession>A0A1Y2DZQ2</accession>
<dbReference type="InterPro" id="IPR000086">
    <property type="entry name" value="NUDIX_hydrolase_dom"/>
</dbReference>
<dbReference type="GO" id="GO:0004452">
    <property type="term" value="F:isopentenyl-diphosphate delta-isomerase activity"/>
    <property type="evidence" value="ECO:0007669"/>
    <property type="project" value="UniProtKB-EC"/>
</dbReference>
<evidence type="ECO:0000256" key="8">
    <source>
        <dbReference type="ARBA" id="ARBA00022955"/>
    </source>
</evidence>
<gene>
    <name evidence="14" type="ORF">BCR35DRAFT_308669</name>
</gene>
<evidence type="ECO:0000256" key="2">
    <source>
        <dbReference type="ARBA" id="ARBA00004826"/>
    </source>
</evidence>
<evidence type="ECO:0000256" key="3">
    <source>
        <dbReference type="ARBA" id="ARBA00007579"/>
    </source>
</evidence>
<evidence type="ECO:0000256" key="11">
    <source>
        <dbReference type="ARBA" id="ARBA00023235"/>
    </source>
</evidence>
<dbReference type="GO" id="GO:0046872">
    <property type="term" value="F:metal ion binding"/>
    <property type="evidence" value="ECO:0007669"/>
    <property type="project" value="UniProtKB-KW"/>
</dbReference>
<dbReference type="InParanoid" id="A0A1Y2DZQ2"/>
<comment type="caution">
    <text evidence="14">The sequence shown here is derived from an EMBL/GenBank/DDBJ whole genome shotgun (WGS) entry which is preliminary data.</text>
</comment>
<dbReference type="FunCoup" id="A0A1Y2DZQ2">
    <property type="interactions" value="437"/>
</dbReference>
<organism evidence="14 15">
    <name type="scientific">Leucosporidium creatinivorum</name>
    <dbReference type="NCBI Taxonomy" id="106004"/>
    <lineage>
        <taxon>Eukaryota</taxon>
        <taxon>Fungi</taxon>
        <taxon>Dikarya</taxon>
        <taxon>Basidiomycota</taxon>
        <taxon>Pucciniomycotina</taxon>
        <taxon>Microbotryomycetes</taxon>
        <taxon>Leucosporidiales</taxon>
        <taxon>Leucosporidium</taxon>
    </lineage>
</organism>
<evidence type="ECO:0000313" key="14">
    <source>
        <dbReference type="EMBL" id="ORY64763.1"/>
    </source>
</evidence>
<evidence type="ECO:0000256" key="6">
    <source>
        <dbReference type="ARBA" id="ARBA00022723"/>
    </source>
</evidence>
<name>A0A1Y2DZQ2_9BASI</name>
<keyword evidence="8" id="KW-0752">Steroid biosynthesis</keyword>
<dbReference type="NCBIfam" id="TIGR02150">
    <property type="entry name" value="IPP_isom_1"/>
    <property type="match status" value="1"/>
</dbReference>
<dbReference type="SUPFAM" id="SSF55811">
    <property type="entry name" value="Nudix"/>
    <property type="match status" value="1"/>
</dbReference>
<keyword evidence="5" id="KW-0444">Lipid biosynthesis</keyword>
<evidence type="ECO:0000256" key="5">
    <source>
        <dbReference type="ARBA" id="ARBA00022516"/>
    </source>
</evidence>
<dbReference type="EMBL" id="MCGR01000065">
    <property type="protein sequence ID" value="ORY64763.1"/>
    <property type="molecule type" value="Genomic_DNA"/>
</dbReference>
<evidence type="ECO:0000256" key="4">
    <source>
        <dbReference type="ARBA" id="ARBA00012057"/>
    </source>
</evidence>
<dbReference type="GO" id="GO:0006694">
    <property type="term" value="P:steroid biosynthetic process"/>
    <property type="evidence" value="ECO:0007669"/>
    <property type="project" value="UniProtKB-KW"/>
</dbReference>
<feature type="domain" description="Nudix hydrolase" evidence="13">
    <location>
        <begin position="60"/>
        <end position="207"/>
    </location>
</feature>
<dbReference type="OrthoDB" id="510307at2759"/>
<dbReference type="AlphaFoldDB" id="A0A1Y2DZQ2"/>
<keyword evidence="15" id="KW-1185">Reference proteome</keyword>
<evidence type="ECO:0000256" key="9">
    <source>
        <dbReference type="ARBA" id="ARBA00023098"/>
    </source>
</evidence>
<comment type="cofactor">
    <cofactor evidence="1">
        <name>Mg(2+)</name>
        <dbReference type="ChEBI" id="CHEBI:18420"/>
    </cofactor>
</comment>
<protein>
    <recommendedName>
        <fullName evidence="4">isopentenyl-diphosphate Delta-isomerase</fullName>
        <ecNumber evidence="4">5.3.3.2</ecNumber>
    </recommendedName>
</protein>
<dbReference type="Pfam" id="PF00293">
    <property type="entry name" value="NUDIX"/>
    <property type="match status" value="1"/>
</dbReference>
<evidence type="ECO:0000256" key="12">
    <source>
        <dbReference type="ARBA" id="ARBA00029294"/>
    </source>
</evidence>
<evidence type="ECO:0000256" key="10">
    <source>
        <dbReference type="ARBA" id="ARBA00023229"/>
    </source>
</evidence>
<reference evidence="14 15" key="1">
    <citation type="submission" date="2016-07" db="EMBL/GenBank/DDBJ databases">
        <title>Pervasive Adenine N6-methylation of Active Genes in Fungi.</title>
        <authorList>
            <consortium name="DOE Joint Genome Institute"/>
            <person name="Mondo S.J."/>
            <person name="Dannebaum R.O."/>
            <person name="Kuo R.C."/>
            <person name="Labutti K."/>
            <person name="Haridas S."/>
            <person name="Kuo A."/>
            <person name="Salamov A."/>
            <person name="Ahrendt S.R."/>
            <person name="Lipzen A."/>
            <person name="Sullivan W."/>
            <person name="Andreopoulos W.B."/>
            <person name="Clum A."/>
            <person name="Lindquist E."/>
            <person name="Daum C."/>
            <person name="Ramamoorthy G.K."/>
            <person name="Gryganskyi A."/>
            <person name="Culley D."/>
            <person name="Magnuson J.K."/>
            <person name="James T.Y."/>
            <person name="O'Malley M.A."/>
            <person name="Stajich J.E."/>
            <person name="Spatafora J.W."/>
            <person name="Visel A."/>
            <person name="Grigoriev I.V."/>
        </authorList>
    </citation>
    <scope>NUCLEOTIDE SEQUENCE [LARGE SCALE GENOMIC DNA]</scope>
    <source>
        <strain evidence="14 15">62-1032</strain>
    </source>
</reference>
<keyword evidence="6" id="KW-0479">Metal-binding</keyword>
<dbReference type="PANTHER" id="PTHR10885">
    <property type="entry name" value="ISOPENTENYL-DIPHOSPHATE DELTA-ISOMERASE"/>
    <property type="match status" value="1"/>
</dbReference>
<dbReference type="STRING" id="106004.A0A1Y2DZQ2"/>
<keyword evidence="7" id="KW-0460">Magnesium</keyword>
<comment type="catalytic activity">
    <reaction evidence="12">
        <text>isopentenyl diphosphate = dimethylallyl diphosphate</text>
        <dbReference type="Rhea" id="RHEA:23284"/>
        <dbReference type="ChEBI" id="CHEBI:57623"/>
        <dbReference type="ChEBI" id="CHEBI:128769"/>
        <dbReference type="EC" id="5.3.3.2"/>
    </reaction>
    <physiologicalReaction direction="left-to-right" evidence="12">
        <dbReference type="Rhea" id="RHEA:23285"/>
    </physiologicalReaction>
</comment>
<dbReference type="GO" id="GO:0009240">
    <property type="term" value="P:isopentenyl diphosphate biosynthetic process"/>
    <property type="evidence" value="ECO:0007669"/>
    <property type="project" value="TreeGrafter"/>
</dbReference>
<dbReference type="InterPro" id="IPR015797">
    <property type="entry name" value="NUDIX_hydrolase-like_dom_sf"/>
</dbReference>
<dbReference type="InterPro" id="IPR011876">
    <property type="entry name" value="IsopentenylPP_isomerase_typ1"/>
</dbReference>
<proteinExistence type="inferred from homology"/>
<sequence>MAATPAYTIELDANRYDAEQIHLMEERLILLNNDDGAIGEGSKKDCHLIPPPGSAETRSPLHRAFSVFLFHPQTGKLLLQKRADEKITFPKMWTNTCCSHPLTSGGETEEPGQVGVRKAAARKLTHELGIPQEYELDEFAYLTRIHYYAPSDEIWAEHEIDYILFLAHEPKINISPNEVSDTKWVSKVDLEAFFKDPESTFTPWFKLIAESFLYKWWDALLASRSSAEAPLDARSLIPQVEAEKAEMAGIIRM</sequence>
<evidence type="ECO:0000256" key="1">
    <source>
        <dbReference type="ARBA" id="ARBA00001946"/>
    </source>
</evidence>
<dbReference type="GO" id="GO:0005737">
    <property type="term" value="C:cytoplasm"/>
    <property type="evidence" value="ECO:0007669"/>
    <property type="project" value="TreeGrafter"/>
</dbReference>
<evidence type="ECO:0000256" key="7">
    <source>
        <dbReference type="ARBA" id="ARBA00022842"/>
    </source>
</evidence>
<dbReference type="Gene3D" id="3.90.79.10">
    <property type="entry name" value="Nucleoside Triphosphate Pyrophosphohydrolase"/>
    <property type="match status" value="1"/>
</dbReference>
<dbReference type="Proteomes" id="UP000193467">
    <property type="component" value="Unassembled WGS sequence"/>
</dbReference>